<gene>
    <name evidence="1" type="ORF">OJ997_12665</name>
</gene>
<name>A0A9X3NBS9_9ACTN</name>
<proteinExistence type="predicted"/>
<keyword evidence="2" id="KW-1185">Reference proteome</keyword>
<reference evidence="1" key="1">
    <citation type="submission" date="2022-10" db="EMBL/GenBank/DDBJ databases">
        <title>The WGS of Solirubrobacter phytolaccae KCTC 29190.</title>
        <authorList>
            <person name="Jiang Z."/>
        </authorList>
    </citation>
    <scope>NUCLEOTIDE SEQUENCE</scope>
    <source>
        <strain evidence="1">KCTC 29190</strain>
    </source>
</reference>
<dbReference type="RefSeq" id="WP_270025462.1">
    <property type="nucleotide sequence ID" value="NZ_JAPDDP010000019.1"/>
</dbReference>
<dbReference type="Proteomes" id="UP001147653">
    <property type="component" value="Unassembled WGS sequence"/>
</dbReference>
<dbReference type="AlphaFoldDB" id="A0A9X3NBS9"/>
<organism evidence="1 2">
    <name type="scientific">Solirubrobacter phytolaccae</name>
    <dbReference type="NCBI Taxonomy" id="1404360"/>
    <lineage>
        <taxon>Bacteria</taxon>
        <taxon>Bacillati</taxon>
        <taxon>Actinomycetota</taxon>
        <taxon>Thermoleophilia</taxon>
        <taxon>Solirubrobacterales</taxon>
        <taxon>Solirubrobacteraceae</taxon>
        <taxon>Solirubrobacter</taxon>
    </lineage>
</organism>
<accession>A0A9X3NBS9</accession>
<evidence type="ECO:0000313" key="1">
    <source>
        <dbReference type="EMBL" id="MDA0181151.1"/>
    </source>
</evidence>
<protein>
    <submittedName>
        <fullName evidence="1">Uncharacterized protein</fullName>
    </submittedName>
</protein>
<dbReference type="EMBL" id="JAPDDP010000019">
    <property type="protein sequence ID" value="MDA0181151.1"/>
    <property type="molecule type" value="Genomic_DNA"/>
</dbReference>
<comment type="caution">
    <text evidence="1">The sequence shown here is derived from an EMBL/GenBank/DDBJ whole genome shotgun (WGS) entry which is preliminary data.</text>
</comment>
<evidence type="ECO:0000313" key="2">
    <source>
        <dbReference type="Proteomes" id="UP001147653"/>
    </source>
</evidence>
<sequence length="63" mass="6764">MKARWKLLGLAGAAGVAATGAVVARNRRPQSDLAPEELRERLRSRLEQVEAGDEDAAPVVPKD</sequence>